<evidence type="ECO:0000256" key="1">
    <source>
        <dbReference type="ARBA" id="ARBA00004173"/>
    </source>
</evidence>
<name>A0A8J2QFI8_9NEOP</name>
<sequence>MHFTRILCRVPVIKFRKGMGPSAASAPPPSSGGPAAAAAAPAQAQSSAPMSSAAISDIDLPLRYQRRPLSQEEIDHINGGGVESKVSSSQNVTPACAIKIPRSILVQYGKKSDVISFKILLQKIETGQNI</sequence>
<dbReference type="Pfam" id="PF10937">
    <property type="entry name" value="Kgd4-YMR31"/>
    <property type="match status" value="1"/>
</dbReference>
<evidence type="ECO:0000256" key="4">
    <source>
        <dbReference type="SAM" id="MobiDB-lite"/>
    </source>
</evidence>
<dbReference type="Proteomes" id="UP000789524">
    <property type="component" value="Unassembled WGS sequence"/>
</dbReference>
<dbReference type="OrthoDB" id="2116030at2759"/>
<accession>A0A8J2QFI8</accession>
<evidence type="ECO:0000256" key="2">
    <source>
        <dbReference type="ARBA" id="ARBA00023128"/>
    </source>
</evidence>
<evidence type="ECO:0000256" key="3">
    <source>
        <dbReference type="ARBA" id="ARBA00043970"/>
    </source>
</evidence>
<organism evidence="5 6">
    <name type="scientific">Danaus chrysippus</name>
    <name type="common">African queen</name>
    <dbReference type="NCBI Taxonomy" id="151541"/>
    <lineage>
        <taxon>Eukaryota</taxon>
        <taxon>Metazoa</taxon>
        <taxon>Ecdysozoa</taxon>
        <taxon>Arthropoda</taxon>
        <taxon>Hexapoda</taxon>
        <taxon>Insecta</taxon>
        <taxon>Pterygota</taxon>
        <taxon>Neoptera</taxon>
        <taxon>Endopterygota</taxon>
        <taxon>Lepidoptera</taxon>
        <taxon>Glossata</taxon>
        <taxon>Ditrysia</taxon>
        <taxon>Papilionoidea</taxon>
        <taxon>Nymphalidae</taxon>
        <taxon>Danainae</taxon>
        <taxon>Danaini</taxon>
        <taxon>Danaina</taxon>
        <taxon>Danaus</taxon>
        <taxon>Anosia</taxon>
    </lineage>
</organism>
<feature type="region of interest" description="Disordered" evidence="4">
    <location>
        <begin position="19"/>
        <end position="52"/>
    </location>
</feature>
<dbReference type="EMBL" id="CAKASE010000047">
    <property type="protein sequence ID" value="CAG9561829.1"/>
    <property type="molecule type" value="Genomic_DNA"/>
</dbReference>
<comment type="caution">
    <text evidence="5">The sequence shown here is derived from an EMBL/GenBank/DDBJ whole genome shotgun (WGS) entry which is preliminary data.</text>
</comment>
<feature type="compositionally biased region" description="Low complexity" evidence="4">
    <location>
        <begin position="32"/>
        <end position="52"/>
    </location>
</feature>
<protein>
    <submittedName>
        <fullName evidence="5">(African queen) hypothetical protein</fullName>
    </submittedName>
</protein>
<dbReference type="GO" id="GO:0005739">
    <property type="term" value="C:mitochondrion"/>
    <property type="evidence" value="ECO:0007669"/>
    <property type="project" value="UniProtKB-SubCell"/>
</dbReference>
<evidence type="ECO:0000313" key="6">
    <source>
        <dbReference type="Proteomes" id="UP000789524"/>
    </source>
</evidence>
<comment type="similarity">
    <text evidence="3">Belongs to the alpha-ketoglutarate dehydrogenase component 4 family.</text>
</comment>
<comment type="subcellular location">
    <subcellularLocation>
        <location evidence="1">Mitochondrion</location>
    </subcellularLocation>
</comment>
<proteinExistence type="inferred from homology"/>
<reference evidence="5" key="1">
    <citation type="submission" date="2021-09" db="EMBL/GenBank/DDBJ databases">
        <authorList>
            <person name="Martin H S."/>
        </authorList>
    </citation>
    <scope>NUCLEOTIDE SEQUENCE</scope>
</reference>
<gene>
    <name evidence="5" type="ORF">DCHRY22_LOCUS3274</name>
</gene>
<dbReference type="AlphaFoldDB" id="A0A8J2QFI8"/>
<keyword evidence="6" id="KW-1185">Reference proteome</keyword>
<keyword evidence="2" id="KW-0496">Mitochondrion</keyword>
<evidence type="ECO:0000313" key="5">
    <source>
        <dbReference type="EMBL" id="CAG9561829.1"/>
    </source>
</evidence>
<dbReference type="GO" id="GO:0006103">
    <property type="term" value="P:2-oxoglutarate metabolic process"/>
    <property type="evidence" value="ECO:0007669"/>
    <property type="project" value="InterPro"/>
</dbReference>
<dbReference type="InterPro" id="IPR020373">
    <property type="entry name" value="Kgd4/YMR-31"/>
</dbReference>